<dbReference type="Gene3D" id="1.10.10.60">
    <property type="entry name" value="Homeodomain-like"/>
    <property type="match status" value="1"/>
</dbReference>
<dbReference type="SUPFAM" id="SSF46767">
    <property type="entry name" value="Methylated DNA-protein cysteine methyltransferase, C-terminal domain"/>
    <property type="match status" value="1"/>
</dbReference>
<protein>
    <recommendedName>
        <fullName evidence="3">methylated-DNA--[protein]-cysteine S-methyltransferase</fullName>
        <ecNumber evidence="3">2.1.1.63</ecNumber>
    </recommendedName>
</protein>
<dbReference type="SUPFAM" id="SSF57884">
    <property type="entry name" value="Ada DNA repair protein, N-terminal domain (N-Ada 10)"/>
    <property type="match status" value="1"/>
</dbReference>
<dbReference type="GO" id="GO:0043565">
    <property type="term" value="F:sequence-specific DNA binding"/>
    <property type="evidence" value="ECO:0007669"/>
    <property type="project" value="InterPro"/>
</dbReference>
<dbReference type="SUPFAM" id="SSF53155">
    <property type="entry name" value="Methylated DNA-protein cysteine methyltransferase domain"/>
    <property type="match status" value="1"/>
</dbReference>
<sequence>MTAEDTRHQARLAAVLNRDQTGDFVYAVRTTGIYCRPGCPSRSPNPANVAFFDTPAQAEQAGFRACKRCRPDDPAHRDLASNRVIRACRAMEQALDAGDEAPSLDDLARGAGLSPTHFQRLFKSRAGVSPKEYAQALRDERVRSALRSGSSVTRALLDAGFGSASRFYERAGRTLGMNPAAYRKGGRGMTIRYAVADSFLGPVLAGFTDLGVCAVELGDTPEDLVRALRDRFPEADLCDARADLAPLLAEVAAFIARPDHGLDLPLDIRGTAFQIRVWKELACIPVGETRTYTDIAAALDNPGAVRAVASACAANPLAVVIPCHRVVGKSGRLAGYRWGIPRKRALLDNEQNEE</sequence>
<dbReference type="PANTHER" id="PTHR10815">
    <property type="entry name" value="METHYLATED-DNA--PROTEIN-CYSTEINE METHYLTRANSFERASE"/>
    <property type="match status" value="1"/>
</dbReference>
<evidence type="ECO:0000256" key="16">
    <source>
        <dbReference type="PIRSR" id="PIRSR000409-3"/>
    </source>
</evidence>
<dbReference type="InterPro" id="IPR009057">
    <property type="entry name" value="Homeodomain-like_sf"/>
</dbReference>
<feature type="binding site" evidence="16">
    <location>
        <position position="39"/>
    </location>
    <ligand>
        <name>Zn(2+)</name>
        <dbReference type="ChEBI" id="CHEBI:29105"/>
    </ligand>
</feature>
<reference evidence="18 19" key="1">
    <citation type="journal article" date="2011" name="J. Bacteriol.">
        <title>Genome sequence of the mercury-methylating strain Desulfovibrio desulfuricans ND132.</title>
        <authorList>
            <person name="Brown S.D."/>
            <person name="Gilmour C.C."/>
            <person name="Kucken A.M."/>
            <person name="Wall J.D."/>
            <person name="Elias D.A."/>
            <person name="Brandt C.C."/>
            <person name="Podar M."/>
            <person name="Chertkov O."/>
            <person name="Held B."/>
            <person name="Bruce D.C."/>
            <person name="Detter J.C."/>
            <person name="Tapia R."/>
            <person name="Han C.S."/>
            <person name="Goodwin L.A."/>
            <person name="Cheng J.F."/>
            <person name="Pitluck S."/>
            <person name="Woyke T."/>
            <person name="Mikhailova N."/>
            <person name="Ivanova N.N."/>
            <person name="Han J."/>
            <person name="Lucas S."/>
            <person name="Lapidus A.L."/>
            <person name="Land M.L."/>
            <person name="Hauser L.J."/>
            <person name="Palumbo A.V."/>
        </authorList>
    </citation>
    <scope>NUCLEOTIDE SEQUENCE [LARGE SCALE GENOMIC DNA]</scope>
    <source>
        <strain evidence="18 19">ND132</strain>
    </source>
</reference>
<dbReference type="PIRSF" id="PIRSF000409">
    <property type="entry name" value="Ada"/>
    <property type="match status" value="1"/>
</dbReference>
<keyword evidence="7" id="KW-0227">DNA damage</keyword>
<dbReference type="HOGENOM" id="CLU_000445_52_0_7"/>
<keyword evidence="8 16" id="KW-0862">Zinc</keyword>
<feature type="domain" description="HTH araC/xylS-type" evidence="17">
    <location>
        <begin position="85"/>
        <end position="185"/>
    </location>
</feature>
<name>F0JIW6_9BACT</name>
<evidence type="ECO:0000256" key="2">
    <source>
        <dbReference type="ARBA" id="ARBA00008711"/>
    </source>
</evidence>
<dbReference type="PANTHER" id="PTHR10815:SF14">
    <property type="entry name" value="BIFUNCTIONAL TRANSCRIPTIONAL ACTIVATOR_DNA REPAIR ENZYME ADA"/>
    <property type="match status" value="1"/>
</dbReference>
<keyword evidence="5" id="KW-0808">Transferase</keyword>
<evidence type="ECO:0000256" key="8">
    <source>
        <dbReference type="ARBA" id="ARBA00022833"/>
    </source>
</evidence>
<gene>
    <name evidence="18" type="ORF">DND132_2662</name>
</gene>
<evidence type="ECO:0000256" key="5">
    <source>
        <dbReference type="ARBA" id="ARBA00022679"/>
    </source>
</evidence>
<comment type="cofactor">
    <cofactor evidence="16">
        <name>Zn(2+)</name>
        <dbReference type="ChEBI" id="CHEBI:29105"/>
    </cofactor>
    <text evidence="16">Binds 1 zinc ion per subunit.</text>
</comment>
<dbReference type="PROSITE" id="PS01124">
    <property type="entry name" value="HTH_ARAC_FAMILY_2"/>
    <property type="match status" value="1"/>
</dbReference>
<feature type="binding site" evidence="16">
    <location>
        <position position="69"/>
    </location>
    <ligand>
        <name>Zn(2+)</name>
        <dbReference type="ChEBI" id="CHEBI:29105"/>
    </ligand>
</feature>
<feature type="active site" description="Nucleophile; methyl group acceptor from methylphosphotriester" evidence="15">
    <location>
        <position position="35"/>
    </location>
</feature>
<dbReference type="OrthoDB" id="9802228at2"/>
<evidence type="ECO:0000256" key="4">
    <source>
        <dbReference type="ARBA" id="ARBA00022603"/>
    </source>
</evidence>
<evidence type="ECO:0000256" key="3">
    <source>
        <dbReference type="ARBA" id="ARBA00011918"/>
    </source>
</evidence>
<dbReference type="Gene3D" id="1.10.10.10">
    <property type="entry name" value="Winged helix-like DNA-binding domain superfamily/Winged helix DNA-binding domain"/>
    <property type="match status" value="1"/>
</dbReference>
<organism evidence="18 19">
    <name type="scientific">Pseudodesulfovibrio mercurii</name>
    <dbReference type="NCBI Taxonomy" id="641491"/>
    <lineage>
        <taxon>Bacteria</taxon>
        <taxon>Pseudomonadati</taxon>
        <taxon>Thermodesulfobacteriota</taxon>
        <taxon>Desulfovibrionia</taxon>
        <taxon>Desulfovibrionales</taxon>
        <taxon>Desulfovibrionaceae</taxon>
    </lineage>
</organism>
<dbReference type="Gene3D" id="3.30.160.70">
    <property type="entry name" value="Methylated DNA-protein cysteine methyltransferase domain"/>
    <property type="match status" value="1"/>
</dbReference>
<keyword evidence="10" id="KW-0238">DNA-binding</keyword>
<dbReference type="InterPro" id="IPR036388">
    <property type="entry name" value="WH-like_DNA-bd_sf"/>
</dbReference>
<keyword evidence="19" id="KW-1185">Reference proteome</keyword>
<dbReference type="InterPro" id="IPR036631">
    <property type="entry name" value="MGMT_N_sf"/>
</dbReference>
<dbReference type="SMR" id="F0JIW6"/>
<comment type="catalytic activity">
    <reaction evidence="1">
        <text>a 4-O-methyl-thymidine in DNA + L-cysteinyl-[protein] = a thymidine in DNA + S-methyl-L-cysteinyl-[protein]</text>
        <dbReference type="Rhea" id="RHEA:53428"/>
        <dbReference type="Rhea" id="RHEA-COMP:10131"/>
        <dbReference type="Rhea" id="RHEA-COMP:10132"/>
        <dbReference type="Rhea" id="RHEA-COMP:13555"/>
        <dbReference type="Rhea" id="RHEA-COMP:13556"/>
        <dbReference type="ChEBI" id="CHEBI:29950"/>
        <dbReference type="ChEBI" id="CHEBI:82612"/>
        <dbReference type="ChEBI" id="CHEBI:137386"/>
        <dbReference type="ChEBI" id="CHEBI:137387"/>
        <dbReference type="EC" id="2.1.1.63"/>
    </reaction>
</comment>
<dbReference type="InterPro" id="IPR001497">
    <property type="entry name" value="MethylDNA_cys_MeTrfase_AS"/>
</dbReference>
<dbReference type="InterPro" id="IPR016221">
    <property type="entry name" value="Bifunct_regulatory_prot_Ada"/>
</dbReference>
<dbReference type="Pfam" id="PF12833">
    <property type="entry name" value="HTH_18"/>
    <property type="match status" value="1"/>
</dbReference>
<evidence type="ECO:0000256" key="7">
    <source>
        <dbReference type="ARBA" id="ARBA00022763"/>
    </source>
</evidence>
<evidence type="ECO:0000259" key="17">
    <source>
        <dbReference type="PROSITE" id="PS01124"/>
    </source>
</evidence>
<comment type="similarity">
    <text evidence="2">Belongs to the MGMT family.</text>
</comment>
<evidence type="ECO:0000256" key="1">
    <source>
        <dbReference type="ARBA" id="ARBA00001286"/>
    </source>
</evidence>
<feature type="active site" description="Nucleophile; methyl group acceptor from either O6-methylguanine or O4-methylthymine" evidence="15">
    <location>
        <position position="323"/>
    </location>
</feature>
<evidence type="ECO:0000256" key="12">
    <source>
        <dbReference type="ARBA" id="ARBA00023163"/>
    </source>
</evidence>
<evidence type="ECO:0000313" key="18">
    <source>
        <dbReference type="EMBL" id="EGB15865.1"/>
    </source>
</evidence>
<dbReference type="EMBL" id="CP003220">
    <property type="protein sequence ID" value="EGB15865.1"/>
    <property type="molecule type" value="Genomic_DNA"/>
</dbReference>
<feature type="binding site" evidence="16">
    <location>
        <position position="66"/>
    </location>
    <ligand>
        <name>Zn(2+)</name>
        <dbReference type="ChEBI" id="CHEBI:29105"/>
    </ligand>
</feature>
<evidence type="ECO:0000256" key="10">
    <source>
        <dbReference type="ARBA" id="ARBA00023125"/>
    </source>
</evidence>
<keyword evidence="11" id="KW-0010">Activator</keyword>
<dbReference type="FunFam" id="1.10.10.10:FF:000214">
    <property type="entry name" value="Methylated-DNA--protein-cysteine methyltransferase"/>
    <property type="match status" value="1"/>
</dbReference>
<dbReference type="InterPro" id="IPR004026">
    <property type="entry name" value="Ada_DNA_repair_Zn-bd"/>
</dbReference>
<keyword evidence="4" id="KW-0489">Methyltransferase</keyword>
<evidence type="ECO:0000256" key="13">
    <source>
        <dbReference type="ARBA" id="ARBA00023204"/>
    </source>
</evidence>
<keyword evidence="13" id="KW-0234">DNA repair</keyword>
<dbReference type="InterPro" id="IPR035451">
    <property type="entry name" value="Ada-like_dom_sf"/>
</dbReference>
<dbReference type="KEGG" id="ddn:DND132_2662"/>
<evidence type="ECO:0000256" key="11">
    <source>
        <dbReference type="ARBA" id="ARBA00023159"/>
    </source>
</evidence>
<dbReference type="RefSeq" id="WP_014323291.1">
    <property type="nucleotide sequence ID" value="NC_016803.1"/>
</dbReference>
<evidence type="ECO:0000256" key="6">
    <source>
        <dbReference type="ARBA" id="ARBA00022723"/>
    </source>
</evidence>
<evidence type="ECO:0000256" key="15">
    <source>
        <dbReference type="PIRSR" id="PIRSR000409-1"/>
    </source>
</evidence>
<dbReference type="GO" id="GO:0032259">
    <property type="term" value="P:methylation"/>
    <property type="evidence" value="ECO:0007669"/>
    <property type="project" value="UniProtKB-KW"/>
</dbReference>
<feature type="binding site" evidence="16">
    <location>
        <position position="35"/>
    </location>
    <ligand>
        <name>Zn(2+)</name>
        <dbReference type="ChEBI" id="CHEBI:29105"/>
    </ligand>
</feature>
<dbReference type="InterPro" id="IPR018060">
    <property type="entry name" value="HTH_AraC"/>
</dbReference>
<evidence type="ECO:0000313" key="19">
    <source>
        <dbReference type="Proteomes" id="UP000007845"/>
    </source>
</evidence>
<dbReference type="GO" id="GO:0003908">
    <property type="term" value="F:methylated-DNA-[protein]-cysteine S-methyltransferase activity"/>
    <property type="evidence" value="ECO:0007669"/>
    <property type="project" value="UniProtKB-EC"/>
</dbReference>
<dbReference type="EC" id="2.1.1.63" evidence="3"/>
<dbReference type="SUPFAM" id="SSF46689">
    <property type="entry name" value="Homeodomain-like"/>
    <property type="match status" value="1"/>
</dbReference>
<dbReference type="CDD" id="cd06445">
    <property type="entry name" value="ATase"/>
    <property type="match status" value="1"/>
</dbReference>
<dbReference type="InterPro" id="IPR018062">
    <property type="entry name" value="HTH_AraC-typ_CS"/>
</dbReference>
<dbReference type="InterPro" id="IPR014048">
    <property type="entry name" value="MethylDNA_cys_MeTrfase_DNA-bd"/>
</dbReference>
<dbReference type="NCBIfam" id="NF011964">
    <property type="entry name" value="PRK15435.1"/>
    <property type="match status" value="1"/>
</dbReference>
<dbReference type="Pfam" id="PF01035">
    <property type="entry name" value="DNA_binding_1"/>
    <property type="match status" value="1"/>
</dbReference>
<keyword evidence="12" id="KW-0804">Transcription</keyword>
<evidence type="ECO:0000256" key="9">
    <source>
        <dbReference type="ARBA" id="ARBA00023015"/>
    </source>
</evidence>
<evidence type="ECO:0000256" key="14">
    <source>
        <dbReference type="ARBA" id="ARBA00049348"/>
    </source>
</evidence>
<dbReference type="Pfam" id="PF02805">
    <property type="entry name" value="Ada_Zn_binding"/>
    <property type="match status" value="1"/>
</dbReference>
<dbReference type="GO" id="GO:0003700">
    <property type="term" value="F:DNA-binding transcription factor activity"/>
    <property type="evidence" value="ECO:0007669"/>
    <property type="project" value="InterPro"/>
</dbReference>
<dbReference type="PROSITE" id="PS00041">
    <property type="entry name" value="HTH_ARAC_FAMILY_1"/>
    <property type="match status" value="1"/>
</dbReference>
<keyword evidence="9" id="KW-0805">Transcription regulation</keyword>
<dbReference type="AlphaFoldDB" id="F0JIW6"/>
<dbReference type="GO" id="GO:0006281">
    <property type="term" value="P:DNA repair"/>
    <property type="evidence" value="ECO:0007669"/>
    <property type="project" value="UniProtKB-KW"/>
</dbReference>
<comment type="catalytic activity">
    <reaction evidence="14">
        <text>a 6-O-methyl-2'-deoxyguanosine in DNA + L-cysteinyl-[protein] = S-methyl-L-cysteinyl-[protein] + a 2'-deoxyguanosine in DNA</text>
        <dbReference type="Rhea" id="RHEA:24000"/>
        <dbReference type="Rhea" id="RHEA-COMP:10131"/>
        <dbReference type="Rhea" id="RHEA-COMP:10132"/>
        <dbReference type="Rhea" id="RHEA-COMP:11367"/>
        <dbReference type="Rhea" id="RHEA-COMP:11368"/>
        <dbReference type="ChEBI" id="CHEBI:29950"/>
        <dbReference type="ChEBI" id="CHEBI:82612"/>
        <dbReference type="ChEBI" id="CHEBI:85445"/>
        <dbReference type="ChEBI" id="CHEBI:85448"/>
        <dbReference type="EC" id="2.1.1.63"/>
    </reaction>
</comment>
<dbReference type="STRING" id="641491.DND132_2662"/>
<accession>F0JIW6</accession>
<dbReference type="eggNOG" id="COG2169">
    <property type="taxonomic scope" value="Bacteria"/>
</dbReference>
<keyword evidence="6 16" id="KW-0479">Metal-binding</keyword>
<dbReference type="PROSITE" id="PS00374">
    <property type="entry name" value="MGMT"/>
    <property type="match status" value="1"/>
</dbReference>
<dbReference type="Proteomes" id="UP000007845">
    <property type="component" value="Chromosome"/>
</dbReference>
<dbReference type="eggNOG" id="COG0350">
    <property type="taxonomic scope" value="Bacteria"/>
</dbReference>
<dbReference type="GO" id="GO:0008270">
    <property type="term" value="F:zinc ion binding"/>
    <property type="evidence" value="ECO:0007669"/>
    <property type="project" value="InterPro"/>
</dbReference>
<proteinExistence type="inferred from homology"/>
<dbReference type="NCBIfam" id="TIGR00589">
    <property type="entry name" value="ogt"/>
    <property type="match status" value="1"/>
</dbReference>
<dbReference type="SMART" id="SM00342">
    <property type="entry name" value="HTH_ARAC"/>
    <property type="match status" value="1"/>
</dbReference>
<dbReference type="Gene3D" id="3.40.10.10">
    <property type="entry name" value="DNA Methylphosphotriester Repair Domain"/>
    <property type="match status" value="1"/>
</dbReference>
<dbReference type="InterPro" id="IPR036217">
    <property type="entry name" value="MethylDNA_cys_MeTrfase_DNAb"/>
</dbReference>